<protein>
    <recommendedName>
        <fullName evidence="5">Integral membrane protein</fullName>
    </recommendedName>
</protein>
<keyword evidence="2" id="KW-0472">Membrane</keyword>
<comment type="caution">
    <text evidence="3">The sequence shown here is derived from an EMBL/GenBank/DDBJ whole genome shotgun (WGS) entry which is preliminary data.</text>
</comment>
<reference evidence="3 4" key="1">
    <citation type="submission" date="2024-06" db="EMBL/GenBank/DDBJ databases">
        <title>The Natural Products Discovery Center: Release of the First 8490 Sequenced Strains for Exploring Actinobacteria Biosynthetic Diversity.</title>
        <authorList>
            <person name="Kalkreuter E."/>
            <person name="Kautsar S.A."/>
            <person name="Yang D."/>
            <person name="Bader C.D."/>
            <person name="Teijaro C.N."/>
            <person name="Fluegel L."/>
            <person name="Davis C.M."/>
            <person name="Simpson J.R."/>
            <person name="Lauterbach L."/>
            <person name="Steele A.D."/>
            <person name="Gui C."/>
            <person name="Meng S."/>
            <person name="Li G."/>
            <person name="Viehrig K."/>
            <person name="Ye F."/>
            <person name="Su P."/>
            <person name="Kiefer A.F."/>
            <person name="Nichols A."/>
            <person name="Cepeda A.J."/>
            <person name="Yan W."/>
            <person name="Fan B."/>
            <person name="Jiang Y."/>
            <person name="Adhikari A."/>
            <person name="Zheng C.-J."/>
            <person name="Schuster L."/>
            <person name="Cowan T.M."/>
            <person name="Smanski M.J."/>
            <person name="Chevrette M.G."/>
            <person name="De Carvalho L.P.S."/>
            <person name="Shen B."/>
        </authorList>
    </citation>
    <scope>NUCLEOTIDE SEQUENCE [LARGE SCALE GENOMIC DNA]</scope>
    <source>
        <strain evidence="3 4">NPDC000234</strain>
    </source>
</reference>
<dbReference type="EMBL" id="JBEPEK010000172">
    <property type="protein sequence ID" value="MER7182384.1"/>
    <property type="molecule type" value="Genomic_DNA"/>
</dbReference>
<feature type="region of interest" description="Disordered" evidence="1">
    <location>
        <begin position="1"/>
        <end position="20"/>
    </location>
</feature>
<dbReference type="Proteomes" id="UP001474181">
    <property type="component" value="Unassembled WGS sequence"/>
</dbReference>
<keyword evidence="2" id="KW-1133">Transmembrane helix</keyword>
<evidence type="ECO:0000313" key="3">
    <source>
        <dbReference type="EMBL" id="MER7182384.1"/>
    </source>
</evidence>
<evidence type="ECO:0000313" key="4">
    <source>
        <dbReference type="Proteomes" id="UP001474181"/>
    </source>
</evidence>
<evidence type="ECO:0000256" key="2">
    <source>
        <dbReference type="SAM" id="Phobius"/>
    </source>
</evidence>
<keyword evidence="4" id="KW-1185">Reference proteome</keyword>
<sequence length="170" mass="17179">MPKSIASTSPPVQVLPPPANGGRPPVRRWALMLFRTVVTCEAVLALGQAVLAGSFLSGHYAALDLHALNATATGLTAVAQTAAALLLWRPGGGPGWPALASAALFGAEAGQIAMGYGRVLAVHVPLGVAIIACTVLMLVRAWRPAAAWTPPSRTESAGPTEGSAAEEGSA</sequence>
<feature type="compositionally biased region" description="Polar residues" evidence="1">
    <location>
        <begin position="1"/>
        <end position="11"/>
    </location>
</feature>
<feature type="transmembrane region" description="Helical" evidence="2">
    <location>
        <begin position="120"/>
        <end position="139"/>
    </location>
</feature>
<proteinExistence type="predicted"/>
<name>A0ABV1X046_9ACTN</name>
<evidence type="ECO:0008006" key="5">
    <source>
        <dbReference type="Google" id="ProtNLM"/>
    </source>
</evidence>
<dbReference type="RefSeq" id="WP_350783464.1">
    <property type="nucleotide sequence ID" value="NZ_JBEPEK010000172.1"/>
</dbReference>
<organism evidence="3 4">
    <name type="scientific">Streptomyces hyaluromycini</name>
    <dbReference type="NCBI Taxonomy" id="1377993"/>
    <lineage>
        <taxon>Bacteria</taxon>
        <taxon>Bacillati</taxon>
        <taxon>Actinomycetota</taxon>
        <taxon>Actinomycetes</taxon>
        <taxon>Kitasatosporales</taxon>
        <taxon>Streptomycetaceae</taxon>
        <taxon>Streptomyces</taxon>
    </lineage>
</organism>
<feature type="region of interest" description="Disordered" evidence="1">
    <location>
        <begin position="149"/>
        <end position="170"/>
    </location>
</feature>
<evidence type="ECO:0000256" key="1">
    <source>
        <dbReference type="SAM" id="MobiDB-lite"/>
    </source>
</evidence>
<gene>
    <name evidence="3" type="ORF">ABT404_23340</name>
</gene>
<accession>A0ABV1X046</accession>
<keyword evidence="2" id="KW-0812">Transmembrane</keyword>